<keyword evidence="3" id="KW-1185">Reference proteome</keyword>
<evidence type="ECO:0000313" key="3">
    <source>
        <dbReference type="Proteomes" id="UP000701853"/>
    </source>
</evidence>
<proteinExistence type="predicted"/>
<dbReference type="Proteomes" id="UP000701853">
    <property type="component" value="Chromosome 7"/>
</dbReference>
<keyword evidence="1" id="KW-0812">Transmembrane</keyword>
<name>A0A8J5Z4U1_9ROSI</name>
<dbReference type="AlphaFoldDB" id="A0A8J5Z4U1"/>
<evidence type="ECO:0000256" key="1">
    <source>
        <dbReference type="SAM" id="Phobius"/>
    </source>
</evidence>
<evidence type="ECO:0000313" key="2">
    <source>
        <dbReference type="EMBL" id="KAG8488815.1"/>
    </source>
</evidence>
<protein>
    <submittedName>
        <fullName evidence="2">Uncharacterized protein</fullName>
    </submittedName>
</protein>
<comment type="caution">
    <text evidence="2">The sequence shown here is derived from an EMBL/GenBank/DDBJ whole genome shotgun (WGS) entry which is preliminary data.</text>
</comment>
<gene>
    <name evidence="2" type="ORF">CXB51_016830</name>
</gene>
<feature type="transmembrane region" description="Helical" evidence="1">
    <location>
        <begin position="25"/>
        <end position="48"/>
    </location>
</feature>
<accession>A0A8J5Z4U1</accession>
<sequence>MEKVRLKCGFVNGIDIVTRLVLKGVYLSVGKVMSLLGLKVILLFILTLRCRMRSVERFSVLPGFLETLRKGIEVNLGNYFEGWAMTISFIGGSPRSVRGFYRRTLENFLTEELHTNGSDYEGQRFRLRMFRFEARWCLERNFEEVVLSNWNSFDGSIPDKLRFMGHQLQHWNRLKNGEESFSRSDLKKRLQELYGMDPSDEVLAEIMEAHLDLNLEIDKEEIFWEQRAWAN</sequence>
<dbReference type="EMBL" id="JAHUZN010000007">
    <property type="protein sequence ID" value="KAG8488815.1"/>
    <property type="molecule type" value="Genomic_DNA"/>
</dbReference>
<reference evidence="2 3" key="1">
    <citation type="journal article" date="2021" name="bioRxiv">
        <title>The Gossypium anomalum genome as a resource for cotton improvement and evolutionary analysis of hybrid incompatibility.</title>
        <authorList>
            <person name="Grover C.E."/>
            <person name="Yuan D."/>
            <person name="Arick M.A."/>
            <person name="Miller E.R."/>
            <person name="Hu G."/>
            <person name="Peterson D.G."/>
            <person name="Wendel J.F."/>
            <person name="Udall J.A."/>
        </authorList>
    </citation>
    <scope>NUCLEOTIDE SEQUENCE [LARGE SCALE GENOMIC DNA]</scope>
    <source>
        <strain evidence="2">JFW-Udall</strain>
        <tissue evidence="2">Leaf</tissue>
    </source>
</reference>
<keyword evidence="1" id="KW-0472">Membrane</keyword>
<dbReference type="OrthoDB" id="1935929at2759"/>
<organism evidence="2 3">
    <name type="scientific">Gossypium anomalum</name>
    <dbReference type="NCBI Taxonomy" id="47600"/>
    <lineage>
        <taxon>Eukaryota</taxon>
        <taxon>Viridiplantae</taxon>
        <taxon>Streptophyta</taxon>
        <taxon>Embryophyta</taxon>
        <taxon>Tracheophyta</taxon>
        <taxon>Spermatophyta</taxon>
        <taxon>Magnoliopsida</taxon>
        <taxon>eudicotyledons</taxon>
        <taxon>Gunneridae</taxon>
        <taxon>Pentapetalae</taxon>
        <taxon>rosids</taxon>
        <taxon>malvids</taxon>
        <taxon>Malvales</taxon>
        <taxon>Malvaceae</taxon>
        <taxon>Malvoideae</taxon>
        <taxon>Gossypium</taxon>
    </lineage>
</organism>
<keyword evidence="1" id="KW-1133">Transmembrane helix</keyword>